<comment type="caution">
    <text evidence="2">The sequence shown here is derived from an EMBL/GenBank/DDBJ whole genome shotgun (WGS) entry which is preliminary data.</text>
</comment>
<name>A0ABQ0PM09_9PROT</name>
<accession>A0ABQ0PM09</accession>
<feature type="region of interest" description="Disordered" evidence="1">
    <location>
        <begin position="1"/>
        <end position="33"/>
    </location>
</feature>
<proteinExistence type="predicted"/>
<organism evidence="2 3">
    <name type="scientific">Acetobacter malorum DSM 14337</name>
    <dbReference type="NCBI Taxonomy" id="1307910"/>
    <lineage>
        <taxon>Bacteria</taxon>
        <taxon>Pseudomonadati</taxon>
        <taxon>Pseudomonadota</taxon>
        <taxon>Alphaproteobacteria</taxon>
        <taxon>Acetobacterales</taxon>
        <taxon>Acetobacteraceae</taxon>
        <taxon>Acetobacter</taxon>
    </lineage>
</organism>
<gene>
    <name evidence="2" type="ORF">AA14337_0141</name>
</gene>
<sequence>MGVQFQGRPDKPDSSAHCNAPSHTGHPARHDTPEIGWQVSWLMTQNHRFSGGSRSFHTFPEKSPVAQHSGAECWNKPDVTYSCGGSDGQETAEFSPYFPFHPKAGTIAFC</sequence>
<dbReference type="EMBL" id="BAPF01000002">
    <property type="protein sequence ID" value="GBQ75159.1"/>
    <property type="molecule type" value="Genomic_DNA"/>
</dbReference>
<evidence type="ECO:0000313" key="3">
    <source>
        <dbReference type="Proteomes" id="UP001065047"/>
    </source>
</evidence>
<evidence type="ECO:0000256" key="1">
    <source>
        <dbReference type="SAM" id="MobiDB-lite"/>
    </source>
</evidence>
<keyword evidence="3" id="KW-1185">Reference proteome</keyword>
<protein>
    <submittedName>
        <fullName evidence="2">Uncharacterized protein</fullName>
    </submittedName>
</protein>
<reference evidence="2" key="1">
    <citation type="submission" date="2013-04" db="EMBL/GenBank/DDBJ databases">
        <title>The genome sequencing project of 58 acetic acid bacteria.</title>
        <authorList>
            <person name="Okamoto-Kainuma A."/>
            <person name="Ishikawa M."/>
            <person name="Umino S."/>
            <person name="Koizumi Y."/>
            <person name="Shiwa Y."/>
            <person name="Yoshikawa H."/>
            <person name="Matsutani M."/>
            <person name="Matsushita K."/>
        </authorList>
    </citation>
    <scope>NUCLEOTIDE SEQUENCE</scope>
    <source>
        <strain evidence="2">DSM 14337</strain>
    </source>
</reference>
<evidence type="ECO:0000313" key="2">
    <source>
        <dbReference type="EMBL" id="GBQ75159.1"/>
    </source>
</evidence>
<dbReference type="Proteomes" id="UP001065047">
    <property type="component" value="Unassembled WGS sequence"/>
</dbReference>